<comment type="similarity">
    <text evidence="2">Belongs to the dynactin subunit 2 family.</text>
</comment>
<evidence type="ECO:0000256" key="4">
    <source>
        <dbReference type="ARBA" id="ARBA00023017"/>
    </source>
</evidence>
<evidence type="ECO:0000313" key="6">
    <source>
        <dbReference type="Proteomes" id="UP000502823"/>
    </source>
</evidence>
<dbReference type="EMBL" id="BLKM01009501">
    <property type="protein sequence ID" value="GFG37133.1"/>
    <property type="molecule type" value="Genomic_DNA"/>
</dbReference>
<keyword evidence="4" id="KW-0243">Dynein</keyword>
<dbReference type="GO" id="GO:0005737">
    <property type="term" value="C:cytoplasm"/>
    <property type="evidence" value="ECO:0007669"/>
    <property type="project" value="UniProtKB-SubCell"/>
</dbReference>
<keyword evidence="6" id="KW-1185">Reference proteome</keyword>
<comment type="subcellular location">
    <subcellularLocation>
        <location evidence="1">Cytoplasm</location>
    </subcellularLocation>
</comment>
<sequence length="280" mass="31400">MGDFSGLEEIHSNCGKATQMGTMNRGFTVLSMLPINSNQFNLRMWRLFAQLENFKLSGTSSHKLGNIKTQPGVSEQSGAVTYELTYRPEQAHLIQVSRVADLEHRLHKLETVLGATSDKMARLSLDTQHKSLVEVAQQLNAKANLLDSSQLDHIEGRLTALAQKMDSINEKIAATPEDTERNHKVNELYELVKKTETLSQVLPQTVDRLLALESLHKQALDFNKSLTQLEALQQQIISSLQNNDTMMKDVQTNVKQNLDAIIKNISGLETRIAALKKNER</sequence>
<dbReference type="InParanoid" id="A0A6L2PWY5"/>
<dbReference type="InterPro" id="IPR028133">
    <property type="entry name" value="Dynamitin"/>
</dbReference>
<protein>
    <submittedName>
        <fullName evidence="5">Uncharacterized protein</fullName>
    </submittedName>
</protein>
<evidence type="ECO:0000256" key="3">
    <source>
        <dbReference type="ARBA" id="ARBA00022490"/>
    </source>
</evidence>
<dbReference type="Proteomes" id="UP000502823">
    <property type="component" value="Unassembled WGS sequence"/>
</dbReference>
<dbReference type="PANTHER" id="PTHR15346">
    <property type="entry name" value="DYNACTIN SUBUNIT"/>
    <property type="match status" value="1"/>
</dbReference>
<dbReference type="GO" id="GO:0007017">
    <property type="term" value="P:microtubule-based process"/>
    <property type="evidence" value="ECO:0007669"/>
    <property type="project" value="InterPro"/>
</dbReference>
<accession>A0A6L2PWY5</accession>
<evidence type="ECO:0000313" key="5">
    <source>
        <dbReference type="EMBL" id="GFG37133.1"/>
    </source>
</evidence>
<dbReference type="AlphaFoldDB" id="A0A6L2PWY5"/>
<gene>
    <name evidence="5" type="ORF">Cfor_05793</name>
</gene>
<keyword evidence="3" id="KW-0963">Cytoplasm</keyword>
<dbReference type="GO" id="GO:0005869">
    <property type="term" value="C:dynactin complex"/>
    <property type="evidence" value="ECO:0007669"/>
    <property type="project" value="InterPro"/>
</dbReference>
<evidence type="ECO:0000256" key="2">
    <source>
        <dbReference type="ARBA" id="ARBA00006176"/>
    </source>
</evidence>
<organism evidence="5 6">
    <name type="scientific">Coptotermes formosanus</name>
    <name type="common">Formosan subterranean termite</name>
    <dbReference type="NCBI Taxonomy" id="36987"/>
    <lineage>
        <taxon>Eukaryota</taxon>
        <taxon>Metazoa</taxon>
        <taxon>Ecdysozoa</taxon>
        <taxon>Arthropoda</taxon>
        <taxon>Hexapoda</taxon>
        <taxon>Insecta</taxon>
        <taxon>Pterygota</taxon>
        <taxon>Neoptera</taxon>
        <taxon>Polyneoptera</taxon>
        <taxon>Dictyoptera</taxon>
        <taxon>Blattodea</taxon>
        <taxon>Blattoidea</taxon>
        <taxon>Termitoidae</taxon>
        <taxon>Rhinotermitidae</taxon>
        <taxon>Coptotermes</taxon>
    </lineage>
</organism>
<dbReference type="FunCoup" id="A0A6L2PWY5">
    <property type="interactions" value="1219"/>
</dbReference>
<dbReference type="GO" id="GO:0030286">
    <property type="term" value="C:dynein complex"/>
    <property type="evidence" value="ECO:0007669"/>
    <property type="project" value="UniProtKB-KW"/>
</dbReference>
<reference evidence="6" key="1">
    <citation type="submission" date="2020-01" db="EMBL/GenBank/DDBJ databases">
        <title>Draft genome sequence of the Termite Coptotermes fromosanus.</title>
        <authorList>
            <person name="Itakura S."/>
            <person name="Yosikawa Y."/>
            <person name="Umezawa K."/>
        </authorList>
    </citation>
    <scope>NUCLEOTIDE SEQUENCE [LARGE SCALE GENOMIC DNA]</scope>
</reference>
<dbReference type="Pfam" id="PF04912">
    <property type="entry name" value="Dynamitin"/>
    <property type="match status" value="1"/>
</dbReference>
<dbReference type="OrthoDB" id="4977at2759"/>
<proteinExistence type="inferred from homology"/>
<name>A0A6L2PWY5_COPFO</name>
<evidence type="ECO:0000256" key="1">
    <source>
        <dbReference type="ARBA" id="ARBA00004496"/>
    </source>
</evidence>
<comment type="caution">
    <text evidence="5">The sequence shown here is derived from an EMBL/GenBank/DDBJ whole genome shotgun (WGS) entry which is preliminary data.</text>
</comment>